<feature type="binding site" evidence="7">
    <location>
        <position position="133"/>
    </location>
    <ligand>
        <name>substrate</name>
    </ligand>
</feature>
<dbReference type="InterPro" id="IPR027417">
    <property type="entry name" value="P-loop_NTPase"/>
</dbReference>
<dbReference type="AlphaFoldDB" id="A0A9D1D2Q1"/>
<feature type="binding site" evidence="7">
    <location>
        <position position="15"/>
    </location>
    <ligand>
        <name>Mg(2+)</name>
        <dbReference type="ChEBI" id="CHEBI:18420"/>
    </ligand>
</feature>
<comment type="pathway">
    <text evidence="7">Metabolic intermediate biosynthesis; chorismate biosynthesis; chorismate from D-erythrose 4-phosphate and phosphoenolpyruvate: step 5/7.</text>
</comment>
<dbReference type="Proteomes" id="UP000886886">
    <property type="component" value="Unassembled WGS sequence"/>
</dbReference>
<dbReference type="InterPro" id="IPR000623">
    <property type="entry name" value="Shikimate_kinase/TSH1"/>
</dbReference>
<dbReference type="GO" id="GO:0004765">
    <property type="term" value="F:shikimate kinase activity"/>
    <property type="evidence" value="ECO:0007669"/>
    <property type="project" value="UniProtKB-UniRule"/>
</dbReference>
<dbReference type="Gene3D" id="3.40.50.300">
    <property type="entry name" value="P-loop containing nucleotide triphosphate hydrolases"/>
    <property type="match status" value="1"/>
</dbReference>
<evidence type="ECO:0000256" key="4">
    <source>
        <dbReference type="ARBA" id="ARBA00022777"/>
    </source>
</evidence>
<dbReference type="GO" id="GO:0005524">
    <property type="term" value="F:ATP binding"/>
    <property type="evidence" value="ECO:0007669"/>
    <property type="project" value="UniProtKB-UniRule"/>
</dbReference>
<evidence type="ECO:0000256" key="6">
    <source>
        <dbReference type="ARBA" id="ARBA00023141"/>
    </source>
</evidence>
<keyword evidence="4 7" id="KW-0418">Kinase</keyword>
<evidence type="ECO:0000313" key="9">
    <source>
        <dbReference type="Proteomes" id="UP000886886"/>
    </source>
</evidence>
<dbReference type="EC" id="2.7.1.71" evidence="7"/>
<feature type="binding site" evidence="7">
    <location>
        <position position="33"/>
    </location>
    <ligand>
        <name>substrate</name>
    </ligand>
</feature>
<comment type="caution">
    <text evidence="8">The sequence shown here is derived from an EMBL/GenBank/DDBJ whole genome shotgun (WGS) entry which is preliminary data.</text>
</comment>
<keyword evidence="7" id="KW-0479">Metal-binding</keyword>
<dbReference type="PRINTS" id="PR01100">
    <property type="entry name" value="SHIKIMTKNASE"/>
</dbReference>
<evidence type="ECO:0000256" key="1">
    <source>
        <dbReference type="ARBA" id="ARBA00022605"/>
    </source>
</evidence>
<evidence type="ECO:0000256" key="2">
    <source>
        <dbReference type="ARBA" id="ARBA00022679"/>
    </source>
</evidence>
<dbReference type="SUPFAM" id="SSF52540">
    <property type="entry name" value="P-loop containing nucleoside triphosphate hydrolases"/>
    <property type="match status" value="1"/>
</dbReference>
<proteinExistence type="inferred from homology"/>
<protein>
    <recommendedName>
        <fullName evidence="7">Shikimate kinase</fullName>
        <shortName evidence="7">SK</shortName>
        <ecNumber evidence="7">2.7.1.71</ecNumber>
    </recommendedName>
</protein>
<keyword evidence="7" id="KW-0460">Magnesium</keyword>
<keyword evidence="5 7" id="KW-0067">ATP-binding</keyword>
<feature type="binding site" evidence="7">
    <location>
        <position position="78"/>
    </location>
    <ligand>
        <name>substrate</name>
    </ligand>
</feature>
<keyword evidence="1 7" id="KW-0028">Amino-acid biosynthesis</keyword>
<comment type="catalytic activity">
    <reaction evidence="7">
        <text>shikimate + ATP = 3-phosphoshikimate + ADP + H(+)</text>
        <dbReference type="Rhea" id="RHEA:13121"/>
        <dbReference type="ChEBI" id="CHEBI:15378"/>
        <dbReference type="ChEBI" id="CHEBI:30616"/>
        <dbReference type="ChEBI" id="CHEBI:36208"/>
        <dbReference type="ChEBI" id="CHEBI:145989"/>
        <dbReference type="ChEBI" id="CHEBI:456216"/>
        <dbReference type="EC" id="2.7.1.71"/>
    </reaction>
</comment>
<keyword evidence="7" id="KW-0963">Cytoplasm</keyword>
<evidence type="ECO:0000256" key="5">
    <source>
        <dbReference type="ARBA" id="ARBA00022840"/>
    </source>
</evidence>
<accession>A0A9D1D2Q1</accession>
<comment type="function">
    <text evidence="7">Catalyzes the specific phosphorylation of the 3-hydroxyl group of shikimic acid using ATP as a cosubstrate.</text>
</comment>
<evidence type="ECO:0000256" key="3">
    <source>
        <dbReference type="ARBA" id="ARBA00022741"/>
    </source>
</evidence>
<dbReference type="GO" id="GO:0009423">
    <property type="term" value="P:chorismate biosynthetic process"/>
    <property type="evidence" value="ECO:0007669"/>
    <property type="project" value="UniProtKB-UniRule"/>
</dbReference>
<comment type="subcellular location">
    <subcellularLocation>
        <location evidence="7">Cytoplasm</location>
    </subcellularLocation>
</comment>
<keyword evidence="2 7" id="KW-0808">Transferase</keyword>
<keyword evidence="3 7" id="KW-0547">Nucleotide-binding</keyword>
<sequence>MSNIILIGMPGCGKSTVGVVLAKALGYRFVDSDLLIQEQEGKLLHEIITEKGIDGFIQVENQVNSQIKAKNSVIATGGSVVYGREAMEHLRSIGTVVYLKLSYPSLARRLGDLKDRGVVLKKGQNLESLYRERVPLYEKYAHVTLEEADLDIRETVGKLIGLLKTRQ</sequence>
<dbReference type="EMBL" id="DVFT01000222">
    <property type="protein sequence ID" value="HIQ97893.1"/>
    <property type="molecule type" value="Genomic_DNA"/>
</dbReference>
<comment type="similarity">
    <text evidence="7">Belongs to the shikimate kinase family.</text>
</comment>
<comment type="cofactor">
    <cofactor evidence="7">
        <name>Mg(2+)</name>
        <dbReference type="ChEBI" id="CHEBI:18420"/>
    </cofactor>
    <text evidence="7">Binds 1 Mg(2+) ion per subunit.</text>
</comment>
<dbReference type="Pfam" id="PF01202">
    <property type="entry name" value="SKI"/>
    <property type="match status" value="1"/>
</dbReference>
<name>A0A9D1D2Q1_9FIRM</name>
<organism evidence="8 9">
    <name type="scientific">Candidatus Limivivens merdigallinarum</name>
    <dbReference type="NCBI Taxonomy" id="2840859"/>
    <lineage>
        <taxon>Bacteria</taxon>
        <taxon>Bacillati</taxon>
        <taxon>Bacillota</taxon>
        <taxon>Clostridia</taxon>
        <taxon>Lachnospirales</taxon>
        <taxon>Lachnospiraceae</taxon>
        <taxon>Lachnospiraceae incertae sedis</taxon>
        <taxon>Candidatus Limivivens</taxon>
    </lineage>
</organism>
<keyword evidence="6 7" id="KW-0057">Aromatic amino acid biosynthesis</keyword>
<feature type="binding site" evidence="7">
    <location>
        <begin position="11"/>
        <end position="16"/>
    </location>
    <ligand>
        <name>ATP</name>
        <dbReference type="ChEBI" id="CHEBI:30616"/>
    </ligand>
</feature>
<comment type="subunit">
    <text evidence="7">Monomer.</text>
</comment>
<reference evidence="8" key="1">
    <citation type="submission" date="2020-10" db="EMBL/GenBank/DDBJ databases">
        <authorList>
            <person name="Gilroy R."/>
        </authorList>
    </citation>
    <scope>NUCLEOTIDE SEQUENCE</scope>
    <source>
        <strain evidence="8">ChiSjej3B21-11622</strain>
    </source>
</reference>
<dbReference type="InterPro" id="IPR031322">
    <property type="entry name" value="Shikimate/glucono_kinase"/>
</dbReference>
<dbReference type="HAMAP" id="MF_00109">
    <property type="entry name" value="Shikimate_kinase"/>
    <property type="match status" value="1"/>
</dbReference>
<dbReference type="CDD" id="cd00464">
    <property type="entry name" value="SK"/>
    <property type="match status" value="1"/>
</dbReference>
<dbReference type="GO" id="GO:0009073">
    <property type="term" value="P:aromatic amino acid family biosynthetic process"/>
    <property type="evidence" value="ECO:0007669"/>
    <property type="project" value="UniProtKB-KW"/>
</dbReference>
<dbReference type="GO" id="GO:0008652">
    <property type="term" value="P:amino acid biosynthetic process"/>
    <property type="evidence" value="ECO:0007669"/>
    <property type="project" value="UniProtKB-KW"/>
</dbReference>
<evidence type="ECO:0000313" key="8">
    <source>
        <dbReference type="EMBL" id="HIQ97893.1"/>
    </source>
</evidence>
<evidence type="ECO:0000256" key="7">
    <source>
        <dbReference type="HAMAP-Rule" id="MF_00109"/>
    </source>
</evidence>
<reference evidence="8" key="2">
    <citation type="journal article" date="2021" name="PeerJ">
        <title>Extensive microbial diversity within the chicken gut microbiome revealed by metagenomics and culture.</title>
        <authorList>
            <person name="Gilroy R."/>
            <person name="Ravi A."/>
            <person name="Getino M."/>
            <person name="Pursley I."/>
            <person name="Horton D.L."/>
            <person name="Alikhan N.F."/>
            <person name="Baker D."/>
            <person name="Gharbi K."/>
            <person name="Hall N."/>
            <person name="Watson M."/>
            <person name="Adriaenssens E.M."/>
            <person name="Foster-Nyarko E."/>
            <person name="Jarju S."/>
            <person name="Secka A."/>
            <person name="Antonio M."/>
            <person name="Oren A."/>
            <person name="Chaudhuri R.R."/>
            <person name="La Ragione R."/>
            <person name="Hildebrand F."/>
            <person name="Pallen M.J."/>
        </authorList>
    </citation>
    <scope>NUCLEOTIDE SEQUENCE</scope>
    <source>
        <strain evidence="8">ChiSjej3B21-11622</strain>
    </source>
</reference>
<dbReference type="GO" id="GO:0005829">
    <property type="term" value="C:cytosol"/>
    <property type="evidence" value="ECO:0007669"/>
    <property type="project" value="TreeGrafter"/>
</dbReference>
<feature type="binding site" evidence="7">
    <location>
        <position position="116"/>
    </location>
    <ligand>
        <name>ATP</name>
        <dbReference type="ChEBI" id="CHEBI:30616"/>
    </ligand>
</feature>
<dbReference type="GO" id="GO:0000287">
    <property type="term" value="F:magnesium ion binding"/>
    <property type="evidence" value="ECO:0007669"/>
    <property type="project" value="UniProtKB-UniRule"/>
</dbReference>
<gene>
    <name evidence="7" type="primary">aroK</name>
    <name evidence="8" type="ORF">IAB26_15190</name>
</gene>
<comment type="caution">
    <text evidence="7">Lacks conserved residue(s) required for the propagation of feature annotation.</text>
</comment>
<dbReference type="PANTHER" id="PTHR21087:SF16">
    <property type="entry name" value="SHIKIMATE KINASE 1, CHLOROPLASTIC"/>
    <property type="match status" value="1"/>
</dbReference>
<dbReference type="PANTHER" id="PTHR21087">
    <property type="entry name" value="SHIKIMATE KINASE"/>
    <property type="match status" value="1"/>
</dbReference>